<dbReference type="GO" id="GO:0009733">
    <property type="term" value="P:response to auxin"/>
    <property type="evidence" value="ECO:0007669"/>
    <property type="project" value="InterPro"/>
</dbReference>
<name>A0A9D4ZHG2_ADICA</name>
<comment type="caution">
    <text evidence="2">The sequence shown here is derived from an EMBL/GenBank/DDBJ whole genome shotgun (WGS) entry which is preliminary data.</text>
</comment>
<evidence type="ECO:0000313" key="3">
    <source>
        <dbReference type="Proteomes" id="UP000886520"/>
    </source>
</evidence>
<evidence type="ECO:0000313" key="2">
    <source>
        <dbReference type="EMBL" id="KAI5074137.1"/>
    </source>
</evidence>
<dbReference type="Proteomes" id="UP000886520">
    <property type="component" value="Chromosome 10"/>
</dbReference>
<dbReference type="InterPro" id="IPR003676">
    <property type="entry name" value="SAUR_fam"/>
</dbReference>
<accession>A0A9D4ZHG2</accession>
<proteinExistence type="inferred from homology"/>
<comment type="similarity">
    <text evidence="1">Belongs to the ARG7 family.</text>
</comment>
<reference evidence="2" key="1">
    <citation type="submission" date="2021-01" db="EMBL/GenBank/DDBJ databases">
        <title>Adiantum capillus-veneris genome.</title>
        <authorList>
            <person name="Fang Y."/>
            <person name="Liao Q."/>
        </authorList>
    </citation>
    <scope>NUCLEOTIDE SEQUENCE</scope>
    <source>
        <strain evidence="2">H3</strain>
        <tissue evidence="2">Leaf</tissue>
    </source>
</reference>
<dbReference type="PANTHER" id="PTHR31374:SF32">
    <property type="entry name" value="SAUR FAMILY PROTEIN"/>
    <property type="match status" value="1"/>
</dbReference>
<gene>
    <name evidence="2" type="ORF">GOP47_0010098</name>
</gene>
<dbReference type="Pfam" id="PF02519">
    <property type="entry name" value="Auxin_inducible"/>
    <property type="match status" value="1"/>
</dbReference>
<evidence type="ECO:0000256" key="1">
    <source>
        <dbReference type="ARBA" id="ARBA00006974"/>
    </source>
</evidence>
<dbReference type="OrthoDB" id="838391at2759"/>
<dbReference type="EMBL" id="JABFUD020000010">
    <property type="protein sequence ID" value="KAI5074137.1"/>
    <property type="molecule type" value="Genomic_DNA"/>
</dbReference>
<organism evidence="2 3">
    <name type="scientific">Adiantum capillus-veneris</name>
    <name type="common">Maidenhair fern</name>
    <dbReference type="NCBI Taxonomy" id="13818"/>
    <lineage>
        <taxon>Eukaryota</taxon>
        <taxon>Viridiplantae</taxon>
        <taxon>Streptophyta</taxon>
        <taxon>Embryophyta</taxon>
        <taxon>Tracheophyta</taxon>
        <taxon>Polypodiopsida</taxon>
        <taxon>Polypodiidae</taxon>
        <taxon>Polypodiales</taxon>
        <taxon>Pteridineae</taxon>
        <taxon>Pteridaceae</taxon>
        <taxon>Vittarioideae</taxon>
        <taxon>Adiantum</taxon>
    </lineage>
</organism>
<protein>
    <submittedName>
        <fullName evidence="2">Uncharacterized protein</fullName>
    </submittedName>
</protein>
<dbReference type="AlphaFoldDB" id="A0A9D4ZHG2"/>
<dbReference type="PANTHER" id="PTHR31374">
    <property type="entry name" value="AUXIN-INDUCED PROTEIN-LIKE-RELATED"/>
    <property type="match status" value="1"/>
</dbReference>
<sequence length="181" mass="19753">MMAGSLIRKLRKAACCALDSLLSLAAGSSPTTHPLYEPLHSSNYMKHDEQLQLAGRRSLSSISSCSSEEEAQVMSHEDEECMNMKIPKGFLPVLLGPNYRTCYVIRTALLAHPLLAQLLELSAREFGYAEYRGALKLPCDAHHFEELLGAIAKSSTTTAAAPPLKLTLPLVYSISHLDPLS</sequence>
<keyword evidence="3" id="KW-1185">Reference proteome</keyword>